<accession>A0A0G1XMY0</accession>
<name>A0A0G1XMY0_9BACT</name>
<dbReference type="EMBL" id="LCRH01000022">
    <property type="protein sequence ID" value="KKW32603.1"/>
    <property type="molecule type" value="Genomic_DNA"/>
</dbReference>
<protein>
    <recommendedName>
        <fullName evidence="3">DUF5640 domain-containing protein</fullName>
    </recommendedName>
</protein>
<proteinExistence type="predicted"/>
<comment type="caution">
    <text evidence="1">The sequence shown here is derived from an EMBL/GenBank/DDBJ whole genome shotgun (WGS) entry which is preliminary data.</text>
</comment>
<evidence type="ECO:0000313" key="2">
    <source>
        <dbReference type="Proteomes" id="UP000034054"/>
    </source>
</evidence>
<gene>
    <name evidence="1" type="ORF">UY76_C0022G0003</name>
</gene>
<dbReference type="Proteomes" id="UP000034054">
    <property type="component" value="Unassembled WGS sequence"/>
</dbReference>
<evidence type="ECO:0008006" key="3">
    <source>
        <dbReference type="Google" id="ProtNLM"/>
    </source>
</evidence>
<dbReference type="AlphaFoldDB" id="A0A0G1XMY0"/>
<organism evidence="1 2">
    <name type="scientific">Candidatus Uhrbacteria bacterium GW2011_GWA2_52_8d</name>
    <dbReference type="NCBI Taxonomy" id="1618979"/>
    <lineage>
        <taxon>Bacteria</taxon>
        <taxon>Candidatus Uhriibacteriota</taxon>
    </lineage>
</organism>
<reference evidence="1 2" key="1">
    <citation type="journal article" date="2015" name="Nature">
        <title>rRNA introns, odd ribosomes, and small enigmatic genomes across a large radiation of phyla.</title>
        <authorList>
            <person name="Brown C.T."/>
            <person name="Hug L.A."/>
            <person name="Thomas B.C."/>
            <person name="Sharon I."/>
            <person name="Castelle C.J."/>
            <person name="Singh A."/>
            <person name="Wilkins M.J."/>
            <person name="Williams K.H."/>
            <person name="Banfield J.F."/>
        </authorList>
    </citation>
    <scope>NUCLEOTIDE SEQUENCE [LARGE SCALE GENOMIC DNA]</scope>
</reference>
<evidence type="ECO:0000313" key="1">
    <source>
        <dbReference type="EMBL" id="KKW32603.1"/>
    </source>
</evidence>
<sequence>MKAHHIALLILAVVIVGGFFLWPQTNIQVPVDELTGTWRGEASPEAEYQWWMEYEFENGGYTLITDSSYQEEGTYEITERFLDGSILVKKVYADGTKEYEMNILTTVDDPNVISIEGTTLSRQ</sequence>